<dbReference type="GO" id="GO:0030791">
    <property type="term" value="F:arsenite methyltransferase activity"/>
    <property type="evidence" value="ECO:0007669"/>
    <property type="project" value="UniProtKB-EC"/>
</dbReference>
<evidence type="ECO:0000256" key="2">
    <source>
        <dbReference type="ARBA" id="ARBA00022691"/>
    </source>
</evidence>
<reference evidence="10" key="1">
    <citation type="submission" date="2023-03" db="EMBL/GenBank/DDBJ databases">
        <authorList>
            <person name="Steffen K."/>
            <person name="Cardenas P."/>
        </authorList>
    </citation>
    <scope>NUCLEOTIDE SEQUENCE</scope>
</reference>
<comment type="catalytic activity">
    <reaction evidence="7">
        <text>arsenic triglutathione + 2 [thioredoxin]-dithiol + 2 S-adenosyl-L-methionine + H2O = dimethylarsinous acid + 2 [thioredoxin]-disulfide + 3 glutathione + 2 S-adenosyl-L-homocysteine + 2 H(+)</text>
        <dbReference type="Rhea" id="RHEA:69464"/>
        <dbReference type="Rhea" id="RHEA-COMP:10698"/>
        <dbReference type="Rhea" id="RHEA-COMP:10700"/>
        <dbReference type="ChEBI" id="CHEBI:15377"/>
        <dbReference type="ChEBI" id="CHEBI:15378"/>
        <dbReference type="ChEBI" id="CHEBI:23808"/>
        <dbReference type="ChEBI" id="CHEBI:29950"/>
        <dbReference type="ChEBI" id="CHEBI:50058"/>
        <dbReference type="ChEBI" id="CHEBI:57856"/>
        <dbReference type="ChEBI" id="CHEBI:57925"/>
        <dbReference type="ChEBI" id="CHEBI:59789"/>
        <dbReference type="ChEBI" id="CHEBI:183640"/>
        <dbReference type="EC" id="2.1.1.137"/>
    </reaction>
</comment>
<evidence type="ECO:0000256" key="7">
    <source>
        <dbReference type="ARBA" id="ARBA00047943"/>
    </source>
</evidence>
<proteinExistence type="inferred from homology"/>
<keyword evidence="1" id="KW-0808">Transferase</keyword>
<dbReference type="InterPro" id="IPR025714">
    <property type="entry name" value="Methyltranfer_dom"/>
</dbReference>
<evidence type="ECO:0000256" key="6">
    <source>
        <dbReference type="ARBA" id="ARBA00047941"/>
    </source>
</evidence>
<evidence type="ECO:0000313" key="11">
    <source>
        <dbReference type="Proteomes" id="UP001174909"/>
    </source>
</evidence>
<dbReference type="InterPro" id="IPR026669">
    <property type="entry name" value="Arsenite_MeTrfase-like"/>
</dbReference>
<evidence type="ECO:0000256" key="4">
    <source>
        <dbReference type="ARBA" id="ARBA00034521"/>
    </source>
</evidence>
<dbReference type="EC" id="2.1.1.137" evidence="4"/>
<dbReference type="InterPro" id="IPR029063">
    <property type="entry name" value="SAM-dependent_MTases_sf"/>
</dbReference>
<dbReference type="Gene3D" id="3.40.50.150">
    <property type="entry name" value="Vaccinia Virus protein VP39"/>
    <property type="match status" value="1"/>
</dbReference>
<keyword evidence="2" id="KW-0949">S-adenosyl-L-methionine</keyword>
<evidence type="ECO:0000259" key="9">
    <source>
        <dbReference type="Pfam" id="PF13847"/>
    </source>
</evidence>
<feature type="domain" description="Methyltransferase" evidence="9">
    <location>
        <begin position="116"/>
        <end position="246"/>
    </location>
</feature>
<evidence type="ECO:0000313" key="10">
    <source>
        <dbReference type="EMBL" id="CAI8043266.1"/>
    </source>
</evidence>
<dbReference type="NCBIfam" id="NF008823">
    <property type="entry name" value="PRK11873.1"/>
    <property type="match status" value="1"/>
</dbReference>
<dbReference type="PANTHER" id="PTHR43675">
    <property type="entry name" value="ARSENITE METHYLTRANSFERASE"/>
    <property type="match status" value="1"/>
</dbReference>
<dbReference type="GO" id="GO:0032259">
    <property type="term" value="P:methylation"/>
    <property type="evidence" value="ECO:0007669"/>
    <property type="project" value="UniProtKB-KW"/>
</dbReference>
<comment type="caution">
    <text evidence="10">The sequence shown here is derived from an EMBL/GenBank/DDBJ whole genome shotgun (WGS) entry which is preliminary data.</text>
</comment>
<dbReference type="Pfam" id="PF13847">
    <property type="entry name" value="Methyltransf_31"/>
    <property type="match status" value="1"/>
</dbReference>
<dbReference type="PANTHER" id="PTHR43675:SF8">
    <property type="entry name" value="ARSENITE METHYLTRANSFERASE"/>
    <property type="match status" value="1"/>
</dbReference>
<comment type="catalytic activity">
    <reaction evidence="8">
        <text>arsenic triglutathione + 3 [thioredoxin]-dithiol + 3 S-adenosyl-L-methionine = trimethylarsine + 3 [thioredoxin]-disulfide + 3 glutathione + 3 S-adenosyl-L-homocysteine + 3 H(+)</text>
        <dbReference type="Rhea" id="RHEA:69432"/>
        <dbReference type="Rhea" id="RHEA-COMP:10698"/>
        <dbReference type="Rhea" id="RHEA-COMP:10700"/>
        <dbReference type="ChEBI" id="CHEBI:15378"/>
        <dbReference type="ChEBI" id="CHEBI:27130"/>
        <dbReference type="ChEBI" id="CHEBI:29950"/>
        <dbReference type="ChEBI" id="CHEBI:50058"/>
        <dbReference type="ChEBI" id="CHEBI:57856"/>
        <dbReference type="ChEBI" id="CHEBI:57925"/>
        <dbReference type="ChEBI" id="CHEBI:59789"/>
        <dbReference type="ChEBI" id="CHEBI:183640"/>
        <dbReference type="EC" id="2.1.1.137"/>
    </reaction>
</comment>
<evidence type="ECO:0000256" key="1">
    <source>
        <dbReference type="ARBA" id="ARBA00022679"/>
    </source>
</evidence>
<keyword evidence="11" id="KW-1185">Reference proteome</keyword>
<dbReference type="EMBL" id="CASHTH010003315">
    <property type="protein sequence ID" value="CAI8043266.1"/>
    <property type="molecule type" value="Genomic_DNA"/>
</dbReference>
<protein>
    <recommendedName>
        <fullName evidence="5">Arsenite methyltransferase</fullName>
        <ecNumber evidence="4">2.1.1.137</ecNumber>
    </recommendedName>
</protein>
<dbReference type="AlphaFoldDB" id="A0AA35TAC0"/>
<evidence type="ECO:0000256" key="5">
    <source>
        <dbReference type="ARBA" id="ARBA00034545"/>
    </source>
</evidence>
<accession>A0AA35TAC0</accession>
<sequence>MTTVPNNTDEIRQAVQEHYGQRALRVIQLTDVTPPQAAGCGAEDCGHGTCGADDCGHDAMACGCGDPAAAAACCSPADTEHAMTLYQEAQLQGLPVEAMAASAGCGNPTALADLRPGETVLDLGSGGGIDCFIAAEQVGESGKVFGLDMTPEMLALANANRDRMGVHNVEFVQGHLEDIPLPDSSVNVVISNCVICLSPDKDAVFREAFRVLTPGGRLHVSDMLALTEEGPLLTDAESWASCIGGAEYRGSYLARMESAGFVNIATIDEAIRCDEDDVPLNVASVKVSAHKPQ</sequence>
<keyword evidence="10" id="KW-0489">Methyltransferase</keyword>
<dbReference type="CDD" id="cd02440">
    <property type="entry name" value="AdoMet_MTases"/>
    <property type="match status" value="1"/>
</dbReference>
<evidence type="ECO:0000256" key="3">
    <source>
        <dbReference type="ARBA" id="ARBA00034487"/>
    </source>
</evidence>
<evidence type="ECO:0000256" key="8">
    <source>
        <dbReference type="ARBA" id="ARBA00048428"/>
    </source>
</evidence>
<comment type="similarity">
    <text evidence="3">Belongs to the methyltransferase superfamily. Arsenite methyltransferase family.</text>
</comment>
<name>A0AA35TAC0_GEOBA</name>
<organism evidence="10 11">
    <name type="scientific">Geodia barretti</name>
    <name type="common">Barrett's horny sponge</name>
    <dbReference type="NCBI Taxonomy" id="519541"/>
    <lineage>
        <taxon>Eukaryota</taxon>
        <taxon>Metazoa</taxon>
        <taxon>Porifera</taxon>
        <taxon>Demospongiae</taxon>
        <taxon>Heteroscleromorpha</taxon>
        <taxon>Tetractinellida</taxon>
        <taxon>Astrophorina</taxon>
        <taxon>Geodiidae</taxon>
        <taxon>Geodia</taxon>
    </lineage>
</organism>
<dbReference type="SUPFAM" id="SSF53335">
    <property type="entry name" value="S-adenosyl-L-methionine-dependent methyltransferases"/>
    <property type="match status" value="1"/>
</dbReference>
<dbReference type="Proteomes" id="UP001174909">
    <property type="component" value="Unassembled WGS sequence"/>
</dbReference>
<comment type="catalytic activity">
    <reaction evidence="6">
        <text>arsenic triglutathione + [thioredoxin]-dithiol + S-adenosyl-L-methionine + 2 H2O = methylarsonous acid + [thioredoxin]-disulfide + 3 glutathione + S-adenosyl-L-homocysteine + H(+)</text>
        <dbReference type="Rhea" id="RHEA:69460"/>
        <dbReference type="Rhea" id="RHEA-COMP:10698"/>
        <dbReference type="Rhea" id="RHEA-COMP:10700"/>
        <dbReference type="ChEBI" id="CHEBI:15377"/>
        <dbReference type="ChEBI" id="CHEBI:15378"/>
        <dbReference type="ChEBI" id="CHEBI:17826"/>
        <dbReference type="ChEBI" id="CHEBI:29950"/>
        <dbReference type="ChEBI" id="CHEBI:50058"/>
        <dbReference type="ChEBI" id="CHEBI:57856"/>
        <dbReference type="ChEBI" id="CHEBI:57925"/>
        <dbReference type="ChEBI" id="CHEBI:59789"/>
        <dbReference type="ChEBI" id="CHEBI:183640"/>
        <dbReference type="EC" id="2.1.1.137"/>
    </reaction>
</comment>
<gene>
    <name evidence="10" type="ORF">GBAR_LOCUS24006</name>
</gene>